<evidence type="ECO:0000259" key="1">
    <source>
        <dbReference type="Pfam" id="PF13462"/>
    </source>
</evidence>
<dbReference type="Proteomes" id="UP000235836">
    <property type="component" value="Unassembled WGS sequence"/>
</dbReference>
<evidence type="ECO:0000313" key="2">
    <source>
        <dbReference type="EMBL" id="PMC65423.1"/>
    </source>
</evidence>
<dbReference type="Gene3D" id="3.40.30.10">
    <property type="entry name" value="Glutaredoxin"/>
    <property type="match status" value="1"/>
</dbReference>
<comment type="caution">
    <text evidence="2">The sequence shown here is derived from an EMBL/GenBank/DDBJ whole genome shotgun (WGS) entry which is preliminary data.</text>
</comment>
<evidence type="ECO:0000313" key="3">
    <source>
        <dbReference type="Proteomes" id="UP000235836"/>
    </source>
</evidence>
<dbReference type="Pfam" id="PF13462">
    <property type="entry name" value="Thioredoxin_4"/>
    <property type="match status" value="1"/>
</dbReference>
<dbReference type="SUPFAM" id="SSF52833">
    <property type="entry name" value="Thioredoxin-like"/>
    <property type="match status" value="1"/>
</dbReference>
<protein>
    <recommendedName>
        <fullName evidence="1">Thioredoxin-like fold domain-containing protein</fullName>
    </recommendedName>
</protein>
<sequence>MAALILIGALVIGLIVYNGRGAQADRIAENMQKVDGVSLSLADNVITLSGDNADGAKEAGLYEDFSCHYCGELAVNTDDQMLAKIQAGELTVNLHPLIFLDGTGDQYNAGHSTRALAAVLALADKGEIEAYWNLRKALMEQQQNLYATADNDTLADLAHDFGASKGAVEAIRNGEYTDRAKAMGEANAKDLVDKTGDLSSPRVLVDGKDVPSDPLANWIDDLFA</sequence>
<reference evidence="2 3" key="1">
    <citation type="submission" date="2017-09" db="EMBL/GenBank/DDBJ databases">
        <title>Bacterial strain isolated from the female urinary microbiota.</title>
        <authorList>
            <person name="Thomas-White K."/>
            <person name="Kumar N."/>
            <person name="Forster S."/>
            <person name="Putonti C."/>
            <person name="Lawley T."/>
            <person name="Wolfe A.J."/>
        </authorList>
    </citation>
    <scope>NUCLEOTIDE SEQUENCE [LARGE SCALE GENOMIC DNA]</scope>
    <source>
        <strain evidence="2 3">UMB0792</strain>
    </source>
</reference>
<gene>
    <name evidence="2" type="ORF">CJ203_00655</name>
</gene>
<proteinExistence type="predicted"/>
<feature type="domain" description="Thioredoxin-like fold" evidence="1">
    <location>
        <begin position="61"/>
        <end position="211"/>
    </location>
</feature>
<accession>A0A2N6T7X4</accession>
<dbReference type="InterPro" id="IPR012336">
    <property type="entry name" value="Thioredoxin-like_fold"/>
</dbReference>
<name>A0A2N6T7X4_9CORY</name>
<keyword evidence="3" id="KW-1185">Reference proteome</keyword>
<dbReference type="InterPro" id="IPR036249">
    <property type="entry name" value="Thioredoxin-like_sf"/>
</dbReference>
<organism evidence="2 3">
    <name type="scientific">Corynebacterium tuscaniense</name>
    <dbReference type="NCBI Taxonomy" id="302449"/>
    <lineage>
        <taxon>Bacteria</taxon>
        <taxon>Bacillati</taxon>
        <taxon>Actinomycetota</taxon>
        <taxon>Actinomycetes</taxon>
        <taxon>Mycobacteriales</taxon>
        <taxon>Corynebacteriaceae</taxon>
        <taxon>Corynebacterium</taxon>
    </lineage>
</organism>
<dbReference type="AlphaFoldDB" id="A0A2N6T7X4"/>
<dbReference type="EMBL" id="PNHG01000001">
    <property type="protein sequence ID" value="PMC65423.1"/>
    <property type="molecule type" value="Genomic_DNA"/>
</dbReference>